<organism evidence="2 3">
    <name type="scientific">Mucilaginibacter dorajii</name>
    <dbReference type="NCBI Taxonomy" id="692994"/>
    <lineage>
        <taxon>Bacteria</taxon>
        <taxon>Pseudomonadati</taxon>
        <taxon>Bacteroidota</taxon>
        <taxon>Sphingobacteriia</taxon>
        <taxon>Sphingobacteriales</taxon>
        <taxon>Sphingobacteriaceae</taxon>
        <taxon>Mucilaginibacter</taxon>
    </lineage>
</organism>
<feature type="signal peptide" evidence="1">
    <location>
        <begin position="1"/>
        <end position="31"/>
    </location>
</feature>
<gene>
    <name evidence="2" type="ORF">GCM10022210_24910</name>
</gene>
<protein>
    <recommendedName>
        <fullName evidence="4">Transporter</fullName>
    </recommendedName>
</protein>
<accession>A0ABP7Q1P0</accession>
<keyword evidence="1" id="KW-0732">Signal</keyword>
<proteinExistence type="predicted"/>
<evidence type="ECO:0008006" key="4">
    <source>
        <dbReference type="Google" id="ProtNLM"/>
    </source>
</evidence>
<sequence>MTKQMTLNKNLFKYLIAAAVLVAASYQNSYADGFPVRPGRFILSPSVSYFFANKQFDSTSHRRAFDDNGRFHSLSYSLYGEYGISRKFTLSALVPYTMNYFKTDATPAATTVNGLQDVEIGLKYYLANINYKYYFSLKATGIIPTYRNNANLGYGQYGAELKLAFAGSGHLFGKQSFFVLENGVRDYFGMSEDAVFQDRYGATYGLTLDKKFKEQLSLSFSGFYTTSTNKLFNNNPIISANPNTSRNFAFNQVSLSYGHAFAKNLSLFLTGGTFITGRNTGAGTSLSASLNYRIDTR</sequence>
<reference evidence="3" key="1">
    <citation type="journal article" date="2019" name="Int. J. Syst. Evol. Microbiol.">
        <title>The Global Catalogue of Microorganisms (GCM) 10K type strain sequencing project: providing services to taxonomists for standard genome sequencing and annotation.</title>
        <authorList>
            <consortium name="The Broad Institute Genomics Platform"/>
            <consortium name="The Broad Institute Genome Sequencing Center for Infectious Disease"/>
            <person name="Wu L."/>
            <person name="Ma J."/>
        </authorList>
    </citation>
    <scope>NUCLEOTIDE SEQUENCE [LARGE SCALE GENOMIC DNA]</scope>
    <source>
        <strain evidence="3">JCM 16601</strain>
    </source>
</reference>
<name>A0ABP7Q1P0_9SPHI</name>
<comment type="caution">
    <text evidence="2">The sequence shown here is derived from an EMBL/GenBank/DDBJ whole genome shotgun (WGS) entry which is preliminary data.</text>
</comment>
<feature type="chain" id="PRO_5047361662" description="Transporter" evidence="1">
    <location>
        <begin position="32"/>
        <end position="297"/>
    </location>
</feature>
<dbReference type="RefSeq" id="WP_259094331.1">
    <property type="nucleotide sequence ID" value="NZ_BAAAZC010000018.1"/>
</dbReference>
<evidence type="ECO:0000313" key="2">
    <source>
        <dbReference type="EMBL" id="GAA3973665.1"/>
    </source>
</evidence>
<dbReference type="Proteomes" id="UP001500742">
    <property type="component" value="Unassembled WGS sequence"/>
</dbReference>
<dbReference type="EMBL" id="BAAAZC010000018">
    <property type="protein sequence ID" value="GAA3973665.1"/>
    <property type="molecule type" value="Genomic_DNA"/>
</dbReference>
<evidence type="ECO:0000256" key="1">
    <source>
        <dbReference type="SAM" id="SignalP"/>
    </source>
</evidence>
<keyword evidence="3" id="KW-1185">Reference proteome</keyword>
<evidence type="ECO:0000313" key="3">
    <source>
        <dbReference type="Proteomes" id="UP001500742"/>
    </source>
</evidence>